<gene>
    <name evidence="1" type="ORF">COY32_01955</name>
</gene>
<dbReference type="EMBL" id="PFNL01000055">
    <property type="protein sequence ID" value="PIZ47300.1"/>
    <property type="molecule type" value="Genomic_DNA"/>
</dbReference>
<dbReference type="Proteomes" id="UP000228920">
    <property type="component" value="Unassembled WGS sequence"/>
</dbReference>
<dbReference type="InterPro" id="IPR018988">
    <property type="entry name" value="DUF2000"/>
</dbReference>
<sequence length="142" mass="15971">MEQDFSRKITIVVNKDLPSWQVLDVVAHIAAYFGNKIIEPFDTGDNFVTKDKISIPRNSQFPIIALAANSAEALKNLAQKVRGNEDVESMFFIKEMIETTDDSELEQSVGEVNESELTYYGIGLFGKSEVVKELTKSFTLWS</sequence>
<organism evidence="1 2">
    <name type="scientific">candidate division WWE3 bacterium CG_4_10_14_0_2_um_filter_41_14</name>
    <dbReference type="NCBI Taxonomy" id="1975072"/>
    <lineage>
        <taxon>Bacteria</taxon>
        <taxon>Katanobacteria</taxon>
    </lineage>
</organism>
<accession>A0A2M7TKH8</accession>
<dbReference type="Gene3D" id="3.40.1490.10">
    <property type="entry name" value="Bit1"/>
    <property type="match status" value="1"/>
</dbReference>
<dbReference type="Pfam" id="PF09391">
    <property type="entry name" value="DUF2000"/>
    <property type="match status" value="1"/>
</dbReference>
<reference evidence="2" key="1">
    <citation type="submission" date="2017-09" db="EMBL/GenBank/DDBJ databases">
        <title>Depth-based differentiation of microbial function through sediment-hosted aquifers and enrichment of novel symbionts in the deep terrestrial subsurface.</title>
        <authorList>
            <person name="Probst A.J."/>
            <person name="Ladd B."/>
            <person name="Jarett J.K."/>
            <person name="Geller-Mcgrath D.E."/>
            <person name="Sieber C.M.K."/>
            <person name="Emerson J.B."/>
            <person name="Anantharaman K."/>
            <person name="Thomas B.C."/>
            <person name="Malmstrom R."/>
            <person name="Stieglmeier M."/>
            <person name="Klingl A."/>
            <person name="Woyke T."/>
            <person name="Ryan C.M."/>
            <person name="Banfield J.F."/>
        </authorList>
    </citation>
    <scope>NUCLEOTIDE SEQUENCE [LARGE SCALE GENOMIC DNA]</scope>
</reference>
<protein>
    <recommendedName>
        <fullName evidence="3">DUF2000 domain-containing protein</fullName>
    </recommendedName>
</protein>
<comment type="caution">
    <text evidence="1">The sequence shown here is derived from an EMBL/GenBank/DDBJ whole genome shotgun (WGS) entry which is preliminary data.</text>
</comment>
<proteinExistence type="predicted"/>
<dbReference type="SUPFAM" id="SSF102462">
    <property type="entry name" value="Peptidyl-tRNA hydrolase II"/>
    <property type="match status" value="1"/>
</dbReference>
<dbReference type="InterPro" id="IPR023476">
    <property type="entry name" value="Pep_tRNA_hydro_II_dom_sf"/>
</dbReference>
<name>A0A2M7TKH8_UNCKA</name>
<evidence type="ECO:0008006" key="3">
    <source>
        <dbReference type="Google" id="ProtNLM"/>
    </source>
</evidence>
<evidence type="ECO:0000313" key="1">
    <source>
        <dbReference type="EMBL" id="PIZ47300.1"/>
    </source>
</evidence>
<dbReference type="AlphaFoldDB" id="A0A2M7TKH8"/>
<evidence type="ECO:0000313" key="2">
    <source>
        <dbReference type="Proteomes" id="UP000228920"/>
    </source>
</evidence>